<proteinExistence type="predicted"/>
<evidence type="ECO:0000256" key="1">
    <source>
        <dbReference type="SAM" id="MobiDB-lite"/>
    </source>
</evidence>
<sequence>MAGDEGGFSGIDPDQLARTIQSLQKDQEKLRSSATWIKSSFERYGVETDPLTELLAIAGWSENQLPMLRRRHHLSIAEDEKYGHGYKGMVRIKESMVGQTKQSVANGKKLGDDLRKLLENGGDISPEMFADLRANKADADYLKAFYEALGPRQMAWMSNEMGDRFNDQYKEHPERREQDRKIIAETFATFTMVAFEGKSPTAKQQAWSKWFDDYAGTSEQGFRPDWLTPFLKGGEQDKDFLVGFGDRVFAKGKNGNEEQWMGQGLGEGEWGKDQYAQLFEAVSRNPAASGEWMDHNSEAVQSMLYPMGPWKVDEPESRGVAFLDVLNAGTVTLRKENPSLADKNAARLIYENYEHRKGELKGIRPIEGTAGLYANIITSYWEDLEYSVTSPAGNGLWSGGKKWDLQNFMSGQDRKRYGLEISQDLWAELMVEAGRHPQGAGVLGALFQGYSGKMMDMETDIDRDATSSDSMRYLSARKGLMQNFYYENMRTVTGEMDKEVEQWVKDTNAFRDGLIDKVTGVGLGGAGGAGVAGMKGAAIGAAYATGADILTGWVKKEFQVTAADAPQALRKQIHDVKAKVIDTSWQGSYQDQANSLLRDGYNKNMIPDVTEQHMDGTQRTHTGDPKSYIKGDSSRNFLTKDGSVMKAEDMSPTQRTAYSAWLQDPAVVHRVYEPFADGRNARDWPGQDE</sequence>
<organism evidence="2 3">
    <name type="scientific">Streptomyces tauricus</name>
    <dbReference type="NCBI Taxonomy" id="68274"/>
    <lineage>
        <taxon>Bacteria</taxon>
        <taxon>Bacillati</taxon>
        <taxon>Actinomycetota</taxon>
        <taxon>Actinomycetes</taxon>
        <taxon>Kitasatosporales</taxon>
        <taxon>Streptomycetaceae</taxon>
        <taxon>Streptomyces</taxon>
        <taxon>Streptomyces aurantiacus group</taxon>
    </lineage>
</organism>
<protein>
    <submittedName>
        <fullName evidence="2">Uncharacterized protein</fullName>
    </submittedName>
</protein>
<feature type="region of interest" description="Disordered" evidence="1">
    <location>
        <begin position="614"/>
        <end position="633"/>
    </location>
</feature>
<evidence type="ECO:0000313" key="3">
    <source>
        <dbReference type="Proteomes" id="UP001432166"/>
    </source>
</evidence>
<gene>
    <name evidence="2" type="ORF">OG288_24530</name>
</gene>
<dbReference type="Proteomes" id="UP001432166">
    <property type="component" value="Chromosome"/>
</dbReference>
<dbReference type="EMBL" id="CP108133">
    <property type="protein sequence ID" value="WTP51195.1"/>
    <property type="molecule type" value="Genomic_DNA"/>
</dbReference>
<dbReference type="RefSeq" id="WP_328938321.1">
    <property type="nucleotide sequence ID" value="NZ_CP108133.1"/>
</dbReference>
<keyword evidence="3" id="KW-1185">Reference proteome</keyword>
<evidence type="ECO:0000313" key="2">
    <source>
        <dbReference type="EMBL" id="WTP51195.1"/>
    </source>
</evidence>
<reference evidence="2" key="1">
    <citation type="submission" date="2022-10" db="EMBL/GenBank/DDBJ databases">
        <title>The complete genomes of actinobacterial strains from the NBC collection.</title>
        <authorList>
            <person name="Joergensen T.S."/>
            <person name="Alvarez Arevalo M."/>
            <person name="Sterndorff E.B."/>
            <person name="Faurdal D."/>
            <person name="Vuksanovic O."/>
            <person name="Mourched A.-S."/>
            <person name="Charusanti P."/>
            <person name="Shaw S."/>
            <person name="Blin K."/>
            <person name="Weber T."/>
        </authorList>
    </citation>
    <scope>NUCLEOTIDE SEQUENCE</scope>
    <source>
        <strain evidence="2">NBC_00189</strain>
    </source>
</reference>
<name>A0ABZ1JN39_9ACTN</name>
<accession>A0ABZ1JN39</accession>